<sequence>MTTGPTPSIHESPTLDLRANPDLGRYELWDDQQFIGFLGVEILEDETVDVQHTIVAEAFGRQGYARTLVTFVFDQFREQGVKIRPTCTYVLDYLQRFPQYQDLVADTPDPRNQE</sequence>
<dbReference type="Proteomes" id="UP001500166">
    <property type="component" value="Unassembled WGS sequence"/>
</dbReference>
<dbReference type="Gene3D" id="3.40.630.30">
    <property type="match status" value="1"/>
</dbReference>
<evidence type="ECO:0000313" key="2">
    <source>
        <dbReference type="EMBL" id="GAA2109957.1"/>
    </source>
</evidence>
<comment type="caution">
    <text evidence="2">The sequence shown here is derived from an EMBL/GenBank/DDBJ whole genome shotgun (WGS) entry which is preliminary data.</text>
</comment>
<dbReference type="InterPro" id="IPR016181">
    <property type="entry name" value="Acyl_CoA_acyltransferase"/>
</dbReference>
<dbReference type="PANTHER" id="PTHR31435">
    <property type="entry name" value="PROTEIN NATD1"/>
    <property type="match status" value="1"/>
</dbReference>
<proteinExistence type="predicted"/>
<evidence type="ECO:0000313" key="3">
    <source>
        <dbReference type="Proteomes" id="UP001500166"/>
    </source>
</evidence>
<name>A0ABN2XDZ6_9MICC</name>
<protein>
    <recommendedName>
        <fullName evidence="1">N-acetyltransferase domain-containing protein</fullName>
    </recommendedName>
</protein>
<dbReference type="PANTHER" id="PTHR31435:SF10">
    <property type="entry name" value="BSR4717 PROTEIN"/>
    <property type="match status" value="1"/>
</dbReference>
<accession>A0ABN2XDZ6</accession>
<dbReference type="InterPro" id="IPR031165">
    <property type="entry name" value="GNAT_YJDJ"/>
</dbReference>
<evidence type="ECO:0000259" key="1">
    <source>
        <dbReference type="PROSITE" id="PS51729"/>
    </source>
</evidence>
<feature type="domain" description="N-acetyltransferase" evidence="1">
    <location>
        <begin position="18"/>
        <end position="105"/>
    </location>
</feature>
<dbReference type="RefSeq" id="WP_344223428.1">
    <property type="nucleotide sequence ID" value="NZ_BAAAQA010000003.1"/>
</dbReference>
<reference evidence="2 3" key="1">
    <citation type="journal article" date="2019" name="Int. J. Syst. Evol. Microbiol.">
        <title>The Global Catalogue of Microorganisms (GCM) 10K type strain sequencing project: providing services to taxonomists for standard genome sequencing and annotation.</title>
        <authorList>
            <consortium name="The Broad Institute Genomics Platform"/>
            <consortium name="The Broad Institute Genome Sequencing Center for Infectious Disease"/>
            <person name="Wu L."/>
            <person name="Ma J."/>
        </authorList>
    </citation>
    <scope>NUCLEOTIDE SEQUENCE [LARGE SCALE GENOMIC DNA]</scope>
    <source>
        <strain evidence="2 3">JCM 15914</strain>
    </source>
</reference>
<dbReference type="InterPro" id="IPR045057">
    <property type="entry name" value="Gcn5-rel_NAT"/>
</dbReference>
<dbReference type="SUPFAM" id="SSF55729">
    <property type="entry name" value="Acyl-CoA N-acyltransferases (Nat)"/>
    <property type="match status" value="1"/>
</dbReference>
<gene>
    <name evidence="2" type="ORF">GCM10009824_04230</name>
</gene>
<organism evidence="2 3">
    <name type="scientific">Kocuria atrinae</name>
    <dbReference type="NCBI Taxonomy" id="592377"/>
    <lineage>
        <taxon>Bacteria</taxon>
        <taxon>Bacillati</taxon>
        <taxon>Actinomycetota</taxon>
        <taxon>Actinomycetes</taxon>
        <taxon>Micrococcales</taxon>
        <taxon>Micrococcaceae</taxon>
        <taxon>Kocuria</taxon>
    </lineage>
</organism>
<dbReference type="PROSITE" id="PS51729">
    <property type="entry name" value="GNAT_YJDJ"/>
    <property type="match status" value="1"/>
</dbReference>
<dbReference type="Pfam" id="PF14542">
    <property type="entry name" value="Acetyltransf_CG"/>
    <property type="match status" value="1"/>
</dbReference>
<keyword evidence="3" id="KW-1185">Reference proteome</keyword>
<dbReference type="EMBL" id="BAAAQA010000003">
    <property type="protein sequence ID" value="GAA2109957.1"/>
    <property type="molecule type" value="Genomic_DNA"/>
</dbReference>